<evidence type="ECO:0000313" key="15">
    <source>
        <dbReference type="Proteomes" id="UP000005207"/>
    </source>
</evidence>
<keyword evidence="2" id="KW-0145">Chemotaxis</keyword>
<reference evidence="14" key="2">
    <citation type="submission" date="2025-08" db="UniProtKB">
        <authorList>
            <consortium name="Ensembl"/>
        </authorList>
    </citation>
    <scope>IDENTIFICATION</scope>
</reference>
<dbReference type="Gene3D" id="1.20.1070.10">
    <property type="entry name" value="Rhodopsin 7-helix transmembrane proteins"/>
    <property type="match status" value="1"/>
</dbReference>
<evidence type="ECO:0000313" key="14">
    <source>
        <dbReference type="Ensembl" id="ENSONIP00000030798.1"/>
    </source>
</evidence>
<evidence type="ECO:0000256" key="6">
    <source>
        <dbReference type="ARBA" id="ARBA00023136"/>
    </source>
</evidence>
<dbReference type="GO" id="GO:0007204">
    <property type="term" value="P:positive regulation of cytosolic calcium ion concentration"/>
    <property type="evidence" value="ECO:0007669"/>
    <property type="project" value="TreeGrafter"/>
</dbReference>
<dbReference type="PROSITE" id="PS50262">
    <property type="entry name" value="G_PROTEIN_RECEP_F1_2"/>
    <property type="match status" value="1"/>
</dbReference>
<dbReference type="GO" id="GO:0004930">
    <property type="term" value="F:G protein-coupled receptor activity"/>
    <property type="evidence" value="ECO:0007669"/>
    <property type="project" value="UniProtKB-KW"/>
</dbReference>
<organism evidence="14 15">
    <name type="scientific">Oreochromis niloticus</name>
    <name type="common">Nile tilapia</name>
    <name type="synonym">Tilapia nilotica</name>
    <dbReference type="NCBI Taxonomy" id="8128"/>
    <lineage>
        <taxon>Eukaryota</taxon>
        <taxon>Metazoa</taxon>
        <taxon>Chordata</taxon>
        <taxon>Craniata</taxon>
        <taxon>Vertebrata</taxon>
        <taxon>Euteleostomi</taxon>
        <taxon>Actinopterygii</taxon>
        <taxon>Neopterygii</taxon>
        <taxon>Teleostei</taxon>
        <taxon>Neoteleostei</taxon>
        <taxon>Acanthomorphata</taxon>
        <taxon>Ovalentaria</taxon>
        <taxon>Cichlomorphae</taxon>
        <taxon>Cichliformes</taxon>
        <taxon>Cichlidae</taxon>
        <taxon>African cichlids</taxon>
        <taxon>Pseudocrenilabrinae</taxon>
        <taxon>Oreochromini</taxon>
        <taxon>Oreochromis</taxon>
    </lineage>
</organism>
<dbReference type="PRINTS" id="PR00237">
    <property type="entry name" value="GPCRRHODOPSN"/>
</dbReference>
<proteinExistence type="inferred from homology"/>
<evidence type="ECO:0000256" key="12">
    <source>
        <dbReference type="SAM" id="Phobius"/>
    </source>
</evidence>
<evidence type="ECO:0000256" key="7">
    <source>
        <dbReference type="ARBA" id="ARBA00023157"/>
    </source>
</evidence>
<evidence type="ECO:0000256" key="8">
    <source>
        <dbReference type="ARBA" id="ARBA00023170"/>
    </source>
</evidence>
<keyword evidence="9 11" id="KW-0807">Transducer</keyword>
<feature type="transmembrane region" description="Helical" evidence="12">
    <location>
        <begin position="95"/>
        <end position="122"/>
    </location>
</feature>
<evidence type="ECO:0000256" key="10">
    <source>
        <dbReference type="ARBA" id="ARBA00025736"/>
    </source>
</evidence>
<dbReference type="GO" id="GO:0006954">
    <property type="term" value="P:inflammatory response"/>
    <property type="evidence" value="ECO:0007669"/>
    <property type="project" value="TreeGrafter"/>
</dbReference>
<feature type="transmembrane region" description="Helical" evidence="12">
    <location>
        <begin position="271"/>
        <end position="294"/>
    </location>
</feature>
<evidence type="ECO:0000259" key="13">
    <source>
        <dbReference type="PROSITE" id="PS50262"/>
    </source>
</evidence>
<keyword evidence="6 12" id="KW-0472">Membrane</keyword>
<dbReference type="GO" id="GO:0007200">
    <property type="term" value="P:phospholipase C-activating G protein-coupled receptor signaling pathway"/>
    <property type="evidence" value="ECO:0007669"/>
    <property type="project" value="TreeGrafter"/>
</dbReference>
<reference evidence="15" key="1">
    <citation type="submission" date="2012-01" db="EMBL/GenBank/DDBJ databases">
        <title>The Genome Sequence of Oreochromis niloticus (Nile Tilapia).</title>
        <authorList>
            <consortium name="Broad Institute Genome Assembly Team"/>
            <consortium name="Broad Institute Sequencing Platform"/>
            <person name="Di Palma F."/>
            <person name="Johnson J."/>
            <person name="Lander E.S."/>
            <person name="Lindblad-Toh K."/>
        </authorList>
    </citation>
    <scope>NUCLEOTIDE SEQUENCE [LARGE SCALE GENOMIC DNA]</scope>
</reference>
<dbReference type="Ensembl" id="ENSONIT00000079076.1">
    <property type="protein sequence ID" value="ENSONIP00000030798.1"/>
    <property type="gene ID" value="ENSONIG00000032453.1"/>
</dbReference>
<dbReference type="PANTHER" id="PTHR24225:SF68">
    <property type="entry name" value="C3A ANAPHYLATOXIN CHEMOTACTIC RECEPTOR-LIKE-RELATED"/>
    <property type="match status" value="1"/>
</dbReference>
<dbReference type="GeneTree" id="ENSGT01020000230438"/>
<dbReference type="FunFam" id="1.20.1070.10:FF:000034">
    <property type="entry name" value="G-protein coupled receptor 1"/>
    <property type="match status" value="1"/>
</dbReference>
<evidence type="ECO:0000256" key="3">
    <source>
        <dbReference type="ARBA" id="ARBA00022692"/>
    </source>
</evidence>
<keyword evidence="15" id="KW-1185">Reference proteome</keyword>
<dbReference type="GO" id="GO:0006935">
    <property type="term" value="P:chemotaxis"/>
    <property type="evidence" value="ECO:0007669"/>
    <property type="project" value="UniProtKB-KW"/>
</dbReference>
<dbReference type="Pfam" id="PF00001">
    <property type="entry name" value="7tm_1"/>
    <property type="match status" value="1"/>
</dbReference>
<name>A0A669B4Y1_ORENI</name>
<evidence type="ECO:0000256" key="2">
    <source>
        <dbReference type="ARBA" id="ARBA00022500"/>
    </source>
</evidence>
<feature type="transmembrane region" description="Helical" evidence="12">
    <location>
        <begin position="230"/>
        <end position="251"/>
    </location>
</feature>
<gene>
    <name evidence="14" type="primary">LOC102076817</name>
</gene>
<feature type="transmembrane region" description="Helical" evidence="12">
    <location>
        <begin position="134"/>
        <end position="153"/>
    </location>
</feature>
<protein>
    <submittedName>
        <fullName evidence="14">Formyl peptide receptor 1</fullName>
    </submittedName>
</protein>
<feature type="transmembrane region" description="Helical" evidence="12">
    <location>
        <begin position="16"/>
        <end position="41"/>
    </location>
</feature>
<keyword evidence="8 11" id="KW-0675">Receptor</keyword>
<dbReference type="PANTHER" id="PTHR24225">
    <property type="entry name" value="CHEMOTACTIC RECEPTOR"/>
    <property type="match status" value="1"/>
</dbReference>
<comment type="subcellular location">
    <subcellularLocation>
        <location evidence="1">Membrane</location>
        <topology evidence="1">Multi-pass membrane protein</topology>
    </subcellularLocation>
</comment>
<evidence type="ECO:0000256" key="11">
    <source>
        <dbReference type="RuleBase" id="RU000688"/>
    </source>
</evidence>
<feature type="transmembrane region" description="Helical" evidence="12">
    <location>
        <begin position="192"/>
        <end position="210"/>
    </location>
</feature>
<dbReference type="InParanoid" id="A0A669B4Y1"/>
<feature type="domain" description="G-protein coupled receptors family 1 profile" evidence="13">
    <location>
        <begin position="34"/>
        <end position="291"/>
    </location>
</feature>
<reference evidence="14" key="3">
    <citation type="submission" date="2025-09" db="UniProtKB">
        <authorList>
            <consortium name="Ensembl"/>
        </authorList>
    </citation>
    <scope>IDENTIFICATION</scope>
</reference>
<keyword evidence="4 12" id="KW-1133">Transmembrane helix</keyword>
<keyword evidence="7" id="KW-1015">Disulfide bond</keyword>
<keyword evidence="3 11" id="KW-0812">Transmembrane</keyword>
<sequence>TEKDNYSHSHSLLHSLNTMCAIFLSLVFVLGVLGNGVVIWVTGFKMKKTVNAVWFLNLAVANFFLCAFLPIPVTYLLKSHWPFGQVMCKLNTTLLFLNLFVSVYILVVISVDRCVSVVWPVWAHNHRNVRKASYVSLCVWMVNLIYSIQWFFFMETKEMNDTKAKIICFNKFALHDDFKPSSFIQLVSVTRFLLGFAVPFSAIVSCNAVIIHRLRRSSTLARQSSHTFKIITAIIITFFLCWAPIHIMGLIQLDKHRSATTSGTLEYVLAIGIPLAYCLAYLNSCLNPLLYVFMGQDFKDQVNKSISNVLETAFQEEVPRSYIYTNVTTQNNEKSVSDAQL</sequence>
<dbReference type="PROSITE" id="PS00237">
    <property type="entry name" value="G_PROTEIN_RECEP_F1_1"/>
    <property type="match status" value="1"/>
</dbReference>
<dbReference type="InterPro" id="IPR000276">
    <property type="entry name" value="GPCR_Rhodpsn"/>
</dbReference>
<evidence type="ECO:0000256" key="1">
    <source>
        <dbReference type="ARBA" id="ARBA00004141"/>
    </source>
</evidence>
<comment type="similarity">
    <text evidence="10">Belongs to the chemokine-like receptor (CMKLR) family.</text>
</comment>
<evidence type="ECO:0000256" key="9">
    <source>
        <dbReference type="ARBA" id="ARBA00023224"/>
    </source>
</evidence>
<evidence type="ECO:0000256" key="4">
    <source>
        <dbReference type="ARBA" id="ARBA00022989"/>
    </source>
</evidence>
<dbReference type="PRINTS" id="PR00526">
    <property type="entry name" value="FMETLEUPHER"/>
</dbReference>
<accession>A0A669B4Y1</accession>
<dbReference type="SUPFAM" id="SSF81321">
    <property type="entry name" value="Family A G protein-coupled receptor-like"/>
    <property type="match status" value="1"/>
</dbReference>
<dbReference type="InterPro" id="IPR017452">
    <property type="entry name" value="GPCR_Rhodpsn_7TM"/>
</dbReference>
<dbReference type="InterPro" id="IPR000826">
    <property type="entry name" value="Formyl_rcpt-rel"/>
</dbReference>
<dbReference type="Proteomes" id="UP000005207">
    <property type="component" value="Linkage group LG11"/>
</dbReference>
<dbReference type="GO" id="GO:0004875">
    <property type="term" value="F:complement receptor activity"/>
    <property type="evidence" value="ECO:0007669"/>
    <property type="project" value="TreeGrafter"/>
</dbReference>
<comment type="similarity">
    <text evidence="11">Belongs to the G-protein coupled receptor 1 family.</text>
</comment>
<evidence type="ECO:0000256" key="5">
    <source>
        <dbReference type="ARBA" id="ARBA00023040"/>
    </source>
</evidence>
<keyword evidence="5 11" id="KW-0297">G-protein coupled receptor</keyword>
<dbReference type="GO" id="GO:0005886">
    <property type="term" value="C:plasma membrane"/>
    <property type="evidence" value="ECO:0007669"/>
    <property type="project" value="TreeGrafter"/>
</dbReference>
<dbReference type="AlphaFoldDB" id="A0A669B4Y1"/>
<feature type="transmembrane region" description="Helical" evidence="12">
    <location>
        <begin position="53"/>
        <end position="75"/>
    </location>
</feature>